<evidence type="ECO:0000259" key="3">
    <source>
        <dbReference type="Pfam" id="PF24883"/>
    </source>
</evidence>
<dbReference type="InterPro" id="IPR016159">
    <property type="entry name" value="Cullin_repeat-like_dom_sf"/>
</dbReference>
<reference evidence="4" key="1">
    <citation type="submission" date="2022-07" db="EMBL/GenBank/DDBJ databases">
        <title>Genome Sequence of Leucocoprinus birnbaumii.</title>
        <authorList>
            <person name="Buettner E."/>
        </authorList>
    </citation>
    <scope>NUCLEOTIDE SEQUENCE</scope>
    <source>
        <strain evidence="4">VT141</strain>
    </source>
</reference>
<accession>A0AAD5YZV2</accession>
<evidence type="ECO:0000313" key="4">
    <source>
        <dbReference type="EMBL" id="KAJ3575408.1"/>
    </source>
</evidence>
<comment type="caution">
    <text evidence="4">The sequence shown here is derived from an EMBL/GenBank/DDBJ whole genome shotgun (WGS) entry which is preliminary data.</text>
</comment>
<feature type="region of interest" description="Disordered" evidence="2">
    <location>
        <begin position="953"/>
        <end position="1080"/>
    </location>
</feature>
<dbReference type="PANTHER" id="PTHR10039:SF17">
    <property type="entry name" value="FUNGAL STAND N-TERMINAL GOODBYE DOMAIN-CONTAINING PROTEIN-RELATED"/>
    <property type="match status" value="1"/>
</dbReference>
<dbReference type="PANTHER" id="PTHR10039">
    <property type="entry name" value="AMELOGENIN"/>
    <property type="match status" value="1"/>
</dbReference>
<dbReference type="InterPro" id="IPR056884">
    <property type="entry name" value="NPHP3-like_N"/>
</dbReference>
<dbReference type="SUPFAM" id="SSF74788">
    <property type="entry name" value="Cullin repeat-like"/>
    <property type="match status" value="1"/>
</dbReference>
<evidence type="ECO:0000256" key="2">
    <source>
        <dbReference type="SAM" id="MobiDB-lite"/>
    </source>
</evidence>
<evidence type="ECO:0000313" key="5">
    <source>
        <dbReference type="Proteomes" id="UP001213000"/>
    </source>
</evidence>
<feature type="domain" description="Nephrocystin 3-like N-terminal" evidence="3">
    <location>
        <begin position="70"/>
        <end position="214"/>
    </location>
</feature>
<feature type="compositionally biased region" description="Polar residues" evidence="2">
    <location>
        <begin position="955"/>
        <end position="967"/>
    </location>
</feature>
<dbReference type="AlphaFoldDB" id="A0AAD5YZV2"/>
<organism evidence="4 5">
    <name type="scientific">Leucocoprinus birnbaumii</name>
    <dbReference type="NCBI Taxonomy" id="56174"/>
    <lineage>
        <taxon>Eukaryota</taxon>
        <taxon>Fungi</taxon>
        <taxon>Dikarya</taxon>
        <taxon>Basidiomycota</taxon>
        <taxon>Agaricomycotina</taxon>
        <taxon>Agaricomycetes</taxon>
        <taxon>Agaricomycetidae</taxon>
        <taxon>Agaricales</taxon>
        <taxon>Agaricineae</taxon>
        <taxon>Agaricaceae</taxon>
        <taxon>Leucocoprinus</taxon>
    </lineage>
</organism>
<dbReference type="SUPFAM" id="SSF52540">
    <property type="entry name" value="P-loop containing nucleoside triphosphate hydrolases"/>
    <property type="match status" value="1"/>
</dbReference>
<proteinExistence type="predicted"/>
<protein>
    <recommendedName>
        <fullName evidence="3">Nephrocystin 3-like N-terminal domain-containing protein</fullName>
    </recommendedName>
</protein>
<gene>
    <name evidence="4" type="ORF">NP233_g1114</name>
</gene>
<dbReference type="Pfam" id="PF24883">
    <property type="entry name" value="NPHP3_N"/>
    <property type="match status" value="1"/>
</dbReference>
<keyword evidence="5" id="KW-1185">Reference proteome</keyword>
<sequence>MFTNAHNFIATGQFEFHTGKSGFERLFDYTTPDAAYGSYVTDSRASCVKGTRTRYIEDITGWGDGTNRIRQQRLMWMYGPAGVGKSAVAKSCAEFFARLKLLGASFFLSRDKRLNDPRRLFTTIAYQIAAQSPEYKRILGLAIENDSNLLSKGLRAQFQALLVAPFLELFQRGVSIESKVVVVDGLDECDGGSRSAEEAQVEIVDIVMDAVAQYGSKIPLLWAIFSRPEKHIVDAFSKCSHSLLWKVELPISRSHDGDIRLYFCNALRQYPGSSANTSTSSSIKAAWPSENELDTLVKMVAGLFIYAATVVRFILDRNALGPRRQLASVLTFYSDIQHKRSAEPRTGQSVTTELDSFYSMIMGCVPPNLLPIVQQILLIYHTKPVYPIRIHAYHLGISLEELRKTLERLHSVLKIIPQEAWIDMSFGEDEVSHPRSGTISIYHASFMEYLVDRNRSERYWIRDPRHYTNLVKEGIHLRNDLYALNGTSRTDKISQLRKLLQAFPSESFTQSQSLKSRDALLKYLEDHLLEWCIYAGFGSDILEQLEKAELDNVRRNPLKIGYKLERSLIPEDIRTAIKRSEALERWQNTELPWKWDLALGDEPSQPHASAAIEEIWAYIKSTLFVFRDPEFFDDFMRLIGKEQNLDDLDDFDLVSYYSQQWVMYYWGRNICHLDSSDVWDAPSSITRAALSPWAGFLNFMEGDNHRLTKAVLGILGKKRNGDVIESLPIPASYAYLTSIRQLTKFNLTASEEHFRIQYCLMTMDYSAAEPAFRLDRDLLFNLKEVAGRLREEEASGYSLLPQDCFMPLCVDILMRDHWEELYAQYEKTLKASDDSAVNYCRIIWGISRHHPDASHRVTHLSRNSIKRLATAAINKVASSGMQPSENPDFCAALLLDLAKEQTKKIQAIALLLFDGGYGIVAGALQELVPDHPEWHDVVEDVCVQHLKEGRDRTVELQNAESGNTVARESSDADSSSEESSSTHQQYFSESDGSKSDKVSTGDQEELNTSETTIGLKTSHHPYIPNTDILSRAHKRRRSEARASDIQPAANPSDESDTVALVLQESVLSTAGPQKKKERRA</sequence>
<dbReference type="InterPro" id="IPR027417">
    <property type="entry name" value="P-loop_NTPase"/>
</dbReference>
<keyword evidence="1" id="KW-0677">Repeat</keyword>
<name>A0AAD5YZV2_9AGAR</name>
<dbReference type="Gene3D" id="3.40.50.300">
    <property type="entry name" value="P-loop containing nucleotide triphosphate hydrolases"/>
    <property type="match status" value="1"/>
</dbReference>
<dbReference type="Proteomes" id="UP001213000">
    <property type="component" value="Unassembled WGS sequence"/>
</dbReference>
<evidence type="ECO:0000256" key="1">
    <source>
        <dbReference type="ARBA" id="ARBA00022737"/>
    </source>
</evidence>
<dbReference type="EMBL" id="JANIEX010000038">
    <property type="protein sequence ID" value="KAJ3575408.1"/>
    <property type="molecule type" value="Genomic_DNA"/>
</dbReference>